<evidence type="ECO:0000256" key="2">
    <source>
        <dbReference type="ARBA" id="ARBA00004941"/>
    </source>
</evidence>
<comment type="catalytic activity">
    <reaction evidence="1 7">
        <text>2-(N(omega)-L-arginino)succinate = fumarate + L-arginine</text>
        <dbReference type="Rhea" id="RHEA:24020"/>
        <dbReference type="ChEBI" id="CHEBI:29806"/>
        <dbReference type="ChEBI" id="CHEBI:32682"/>
        <dbReference type="ChEBI" id="CHEBI:57472"/>
        <dbReference type="EC" id="4.3.2.1"/>
    </reaction>
</comment>
<sequence length="459" mass="52040">MAKKPWGGRFSEETDKLVEEFTASVHYDKRLALYDIRGSIAHARMLGKTGIIPKEDAEKIISGLKEIEKEIKEGRFKWRKDLEDVHMNIEAALYEKVGPVAGKLHTARSRNDQVATDVRLFLRDVIDETLRRLKELRKALVVKAKENLEVILPGFTHLQHAQPVLLAHHFMAYYEMFTRDARRFEFVREETNICPLGSAALAGTPFPVDREMVAKELGFKGVTRNSMDAVSDRDFIVSFLAAASLVFVHLSRLSEELILWISPEFGFIDLPDKLCTGSSIMPQKKNPDVAELIRGKTGRIFGNLFTLLTVLKGLPMTYNRDLQEDKEPLFDTIDTLLPSLTLARELIAGLKVNQERMRKACEQGHLTATDLADYLVTKGLPFREAHHIVGRLVAYCEEKGLKLWELPIEKLKEFSTLIEEDVYEWLTLEGSVARRKVVGGTAPEQVKKAISQAEKELEA</sequence>
<dbReference type="PANTHER" id="PTHR43814:SF1">
    <property type="entry name" value="ARGININOSUCCINATE LYASE"/>
    <property type="match status" value="1"/>
</dbReference>
<name>A0A177E7A3_9BACT</name>
<dbReference type="HAMAP" id="MF_00006">
    <property type="entry name" value="Arg_succ_lyase"/>
    <property type="match status" value="1"/>
</dbReference>
<dbReference type="PRINTS" id="PR00149">
    <property type="entry name" value="FUMRATELYASE"/>
</dbReference>
<evidence type="ECO:0000256" key="4">
    <source>
        <dbReference type="ARBA" id="ARBA00022571"/>
    </source>
</evidence>
<dbReference type="FunFam" id="1.20.200.10:FF:000015">
    <property type="entry name" value="argininosuccinate lyase isoform X2"/>
    <property type="match status" value="1"/>
</dbReference>
<dbReference type="EMBL" id="LSFI01000033">
    <property type="protein sequence ID" value="OAG27320.1"/>
    <property type="molecule type" value="Genomic_DNA"/>
</dbReference>
<dbReference type="InterPro" id="IPR020557">
    <property type="entry name" value="Fumarate_lyase_CS"/>
</dbReference>
<dbReference type="Gene3D" id="1.10.40.30">
    <property type="entry name" value="Fumarase/aspartase (C-terminal domain)"/>
    <property type="match status" value="1"/>
</dbReference>
<dbReference type="NCBIfam" id="TIGR00838">
    <property type="entry name" value="argH"/>
    <property type="match status" value="1"/>
</dbReference>
<organism evidence="10 11">
    <name type="scientific">Thermodesulfatator autotrophicus</name>
    <dbReference type="NCBI Taxonomy" id="1795632"/>
    <lineage>
        <taxon>Bacteria</taxon>
        <taxon>Pseudomonadati</taxon>
        <taxon>Thermodesulfobacteriota</taxon>
        <taxon>Thermodesulfobacteria</taxon>
        <taxon>Thermodesulfobacteriales</taxon>
        <taxon>Thermodesulfatatoraceae</taxon>
        <taxon>Thermodesulfatator</taxon>
    </lineage>
</organism>
<reference evidence="10 11" key="1">
    <citation type="submission" date="2016-02" db="EMBL/GenBank/DDBJ databases">
        <title>Draft genome sequence of Thermodesulfatator sp. S606.</title>
        <authorList>
            <person name="Lai Q."/>
            <person name="Cao J."/>
            <person name="Dupont S."/>
            <person name="Shao Z."/>
            <person name="Jebbar M."/>
            <person name="Alain K."/>
        </authorList>
    </citation>
    <scope>NUCLEOTIDE SEQUENCE [LARGE SCALE GENOMIC DNA]</scope>
    <source>
        <strain evidence="10 11">S606</strain>
    </source>
</reference>
<keyword evidence="4 7" id="KW-0055">Arginine biosynthesis</keyword>
<dbReference type="OrthoDB" id="9769623at2"/>
<dbReference type="Gene3D" id="1.20.200.10">
    <property type="entry name" value="Fumarase/aspartase (Central domain)"/>
    <property type="match status" value="1"/>
</dbReference>
<feature type="domain" description="Argininosuccinate lyase C-terminal" evidence="9">
    <location>
        <begin position="365"/>
        <end position="433"/>
    </location>
</feature>
<evidence type="ECO:0000256" key="7">
    <source>
        <dbReference type="HAMAP-Rule" id="MF_00006"/>
    </source>
</evidence>
<dbReference type="PRINTS" id="PR00145">
    <property type="entry name" value="ARGSUCLYASE"/>
</dbReference>
<dbReference type="InterPro" id="IPR024083">
    <property type="entry name" value="Fumarase/histidase_N"/>
</dbReference>
<feature type="domain" description="Fumarate lyase N-terminal" evidence="8">
    <location>
        <begin position="8"/>
        <end position="302"/>
    </location>
</feature>
<keyword evidence="6 7" id="KW-0456">Lyase</keyword>
<evidence type="ECO:0000313" key="11">
    <source>
        <dbReference type="Proteomes" id="UP000076964"/>
    </source>
</evidence>
<dbReference type="InterPro" id="IPR009049">
    <property type="entry name" value="Argininosuccinate_lyase"/>
</dbReference>
<dbReference type="InterPro" id="IPR022761">
    <property type="entry name" value="Fumarate_lyase_N"/>
</dbReference>
<comment type="caution">
    <text evidence="10">The sequence shown here is derived from an EMBL/GenBank/DDBJ whole genome shotgun (WGS) entry which is preliminary data.</text>
</comment>
<proteinExistence type="inferred from homology"/>
<keyword evidence="5 7" id="KW-0028">Amino-acid biosynthesis</keyword>
<gene>
    <name evidence="7" type="primary">argH</name>
    <name evidence="10" type="ORF">TH606_07560</name>
</gene>
<dbReference type="RefSeq" id="WP_068542552.1">
    <property type="nucleotide sequence ID" value="NZ_LSFI01000033.1"/>
</dbReference>
<dbReference type="SUPFAM" id="SSF48557">
    <property type="entry name" value="L-aspartase-like"/>
    <property type="match status" value="1"/>
</dbReference>
<dbReference type="EC" id="4.3.2.1" evidence="3 7"/>
<dbReference type="InterPro" id="IPR000362">
    <property type="entry name" value="Fumarate_lyase_fam"/>
</dbReference>
<dbReference type="CDD" id="cd01359">
    <property type="entry name" value="Argininosuccinate_lyase"/>
    <property type="match status" value="1"/>
</dbReference>
<keyword evidence="11" id="KW-1185">Reference proteome</keyword>
<dbReference type="InterPro" id="IPR029419">
    <property type="entry name" value="Arg_succ_lyase_C"/>
</dbReference>
<dbReference type="Gene3D" id="1.10.275.10">
    <property type="entry name" value="Fumarase/aspartase (N-terminal domain)"/>
    <property type="match status" value="1"/>
</dbReference>
<comment type="similarity">
    <text evidence="7">Belongs to the lyase 1 family. Argininosuccinate lyase subfamily.</text>
</comment>
<evidence type="ECO:0000256" key="3">
    <source>
        <dbReference type="ARBA" id="ARBA00012338"/>
    </source>
</evidence>
<protein>
    <recommendedName>
        <fullName evidence="3 7">Argininosuccinate lyase</fullName>
        <shortName evidence="7">ASAL</shortName>
        <ecNumber evidence="3 7">4.3.2.1</ecNumber>
    </recommendedName>
    <alternativeName>
        <fullName evidence="7">Arginosuccinase</fullName>
    </alternativeName>
</protein>
<dbReference type="Proteomes" id="UP000076964">
    <property type="component" value="Unassembled WGS sequence"/>
</dbReference>
<dbReference type="STRING" id="1795632.TH606_07560"/>
<evidence type="ECO:0000313" key="10">
    <source>
        <dbReference type="EMBL" id="OAG27320.1"/>
    </source>
</evidence>
<dbReference type="PANTHER" id="PTHR43814">
    <property type="entry name" value="ARGININOSUCCINATE LYASE"/>
    <property type="match status" value="1"/>
</dbReference>
<dbReference type="AlphaFoldDB" id="A0A177E7A3"/>
<dbReference type="FunFam" id="1.10.275.10:FF:000002">
    <property type="entry name" value="Argininosuccinate lyase"/>
    <property type="match status" value="1"/>
</dbReference>
<evidence type="ECO:0000259" key="8">
    <source>
        <dbReference type="Pfam" id="PF00206"/>
    </source>
</evidence>
<dbReference type="GO" id="GO:0005829">
    <property type="term" value="C:cytosol"/>
    <property type="evidence" value="ECO:0007669"/>
    <property type="project" value="TreeGrafter"/>
</dbReference>
<evidence type="ECO:0000256" key="5">
    <source>
        <dbReference type="ARBA" id="ARBA00022605"/>
    </source>
</evidence>
<evidence type="ECO:0000256" key="1">
    <source>
        <dbReference type="ARBA" id="ARBA00000985"/>
    </source>
</evidence>
<dbReference type="InterPro" id="IPR008948">
    <property type="entry name" value="L-Aspartase-like"/>
</dbReference>
<dbReference type="UniPathway" id="UPA00068">
    <property type="reaction ID" value="UER00114"/>
</dbReference>
<dbReference type="PROSITE" id="PS00163">
    <property type="entry name" value="FUMARATE_LYASES"/>
    <property type="match status" value="1"/>
</dbReference>
<dbReference type="GO" id="GO:0004056">
    <property type="term" value="F:argininosuccinate lyase activity"/>
    <property type="evidence" value="ECO:0007669"/>
    <property type="project" value="UniProtKB-UniRule"/>
</dbReference>
<dbReference type="Pfam" id="PF14698">
    <property type="entry name" value="ASL_C2"/>
    <property type="match status" value="1"/>
</dbReference>
<comment type="pathway">
    <text evidence="2 7">Amino-acid biosynthesis; L-arginine biosynthesis; L-arginine from L-ornithine and carbamoyl phosphate: step 3/3.</text>
</comment>
<evidence type="ECO:0000259" key="9">
    <source>
        <dbReference type="Pfam" id="PF14698"/>
    </source>
</evidence>
<comment type="subcellular location">
    <subcellularLocation>
        <location evidence="7">Cytoplasm</location>
    </subcellularLocation>
</comment>
<dbReference type="Pfam" id="PF00206">
    <property type="entry name" value="Lyase_1"/>
    <property type="match status" value="1"/>
</dbReference>
<evidence type="ECO:0000256" key="6">
    <source>
        <dbReference type="ARBA" id="ARBA00023239"/>
    </source>
</evidence>
<dbReference type="FunFam" id="1.10.40.30:FF:000001">
    <property type="entry name" value="Argininosuccinate lyase"/>
    <property type="match status" value="1"/>
</dbReference>
<keyword evidence="7" id="KW-0963">Cytoplasm</keyword>
<accession>A0A177E7A3</accession>
<dbReference type="GO" id="GO:0042450">
    <property type="term" value="P:L-arginine biosynthetic process via ornithine"/>
    <property type="evidence" value="ECO:0007669"/>
    <property type="project" value="UniProtKB-UniRule"/>
</dbReference>